<dbReference type="AlphaFoldDB" id="A0A238L6C0"/>
<dbReference type="Proteomes" id="UP000220836">
    <property type="component" value="Unassembled WGS sequence"/>
</dbReference>
<accession>A0A238L6C0</accession>
<proteinExistence type="predicted"/>
<evidence type="ECO:0000313" key="1">
    <source>
        <dbReference type="EMBL" id="SMX50635.1"/>
    </source>
</evidence>
<dbReference type="EMBL" id="FXYH01000038">
    <property type="protein sequence ID" value="SMX50635.1"/>
    <property type="molecule type" value="Genomic_DNA"/>
</dbReference>
<protein>
    <submittedName>
        <fullName evidence="1">Uncharacterized protein</fullName>
    </submittedName>
</protein>
<organism evidence="1 2">
    <name type="scientific">Pelagimonas varians</name>
    <dbReference type="NCBI Taxonomy" id="696760"/>
    <lineage>
        <taxon>Bacteria</taxon>
        <taxon>Pseudomonadati</taxon>
        <taxon>Pseudomonadota</taxon>
        <taxon>Alphaproteobacteria</taxon>
        <taxon>Rhodobacterales</taxon>
        <taxon>Roseobacteraceae</taxon>
        <taxon>Pelagimonas</taxon>
    </lineage>
</organism>
<name>A0A238L6C0_9RHOB</name>
<sequence>MAPLCVNIGGGDVVEALAVSVVPNEGGDVRLKIIRQEVVLQQDTEPLRVFRRLQI</sequence>
<keyword evidence="2" id="KW-1185">Reference proteome</keyword>
<reference evidence="1 2" key="1">
    <citation type="submission" date="2017-05" db="EMBL/GenBank/DDBJ databases">
        <authorList>
            <person name="Song R."/>
            <person name="Chenine A.L."/>
            <person name="Ruprecht R.M."/>
        </authorList>
    </citation>
    <scope>NUCLEOTIDE SEQUENCE [LARGE SCALE GENOMIC DNA]</scope>
    <source>
        <strain evidence="1 2">CECT 8663</strain>
    </source>
</reference>
<evidence type="ECO:0000313" key="2">
    <source>
        <dbReference type="Proteomes" id="UP000220836"/>
    </source>
</evidence>
<gene>
    <name evidence="1" type="ORF">PEV8663_04739</name>
</gene>